<proteinExistence type="predicted"/>
<dbReference type="AlphaFoldDB" id="A0A0C3PHW0"/>
<feature type="transmembrane region" description="Helical" evidence="1">
    <location>
        <begin position="156"/>
        <end position="173"/>
    </location>
</feature>
<dbReference type="HOGENOM" id="CLU_035509_15_2_1"/>
<organism evidence="2 3">
    <name type="scientific">Phlebiopsis gigantea (strain 11061_1 CR5-6)</name>
    <name type="common">White-rot fungus</name>
    <name type="synonym">Peniophora gigantea</name>
    <dbReference type="NCBI Taxonomy" id="745531"/>
    <lineage>
        <taxon>Eukaryota</taxon>
        <taxon>Fungi</taxon>
        <taxon>Dikarya</taxon>
        <taxon>Basidiomycota</taxon>
        <taxon>Agaricomycotina</taxon>
        <taxon>Agaricomycetes</taxon>
        <taxon>Polyporales</taxon>
        <taxon>Phanerochaetaceae</taxon>
        <taxon>Phlebiopsis</taxon>
    </lineage>
</organism>
<sequence length="224" mass="24789">MSTLTLPVSFVEALAIGKESRTAAISLLFYDHIINLDREYYALNADCPSYPTTTGKFADRISVQAGVLTNMLLCALEIVVMAVLVGVTMSHLERVPILSTANGCAYQGLLKASSLIWIPGLIFEPILFLLVAYKAWGSNKRYPTIPIVRQIARDSLFYFVAVFAELLASAVVWLHAPQYINIFNPVFAELLVSTIIWKRSPQYVNIMVGYPTVTLGMQADVEHA</sequence>
<reference evidence="2 3" key="1">
    <citation type="journal article" date="2014" name="PLoS Genet.">
        <title>Analysis of the Phlebiopsis gigantea genome, transcriptome and secretome provides insight into its pioneer colonization strategies of wood.</title>
        <authorList>
            <person name="Hori C."/>
            <person name="Ishida T."/>
            <person name="Igarashi K."/>
            <person name="Samejima M."/>
            <person name="Suzuki H."/>
            <person name="Master E."/>
            <person name="Ferreira P."/>
            <person name="Ruiz-Duenas F.J."/>
            <person name="Held B."/>
            <person name="Canessa P."/>
            <person name="Larrondo L.F."/>
            <person name="Schmoll M."/>
            <person name="Druzhinina I.S."/>
            <person name="Kubicek C.P."/>
            <person name="Gaskell J.A."/>
            <person name="Kersten P."/>
            <person name="St John F."/>
            <person name="Glasner J."/>
            <person name="Sabat G."/>
            <person name="Splinter BonDurant S."/>
            <person name="Syed K."/>
            <person name="Yadav J."/>
            <person name="Mgbeahuruike A.C."/>
            <person name="Kovalchuk A."/>
            <person name="Asiegbu F.O."/>
            <person name="Lackner G."/>
            <person name="Hoffmeister D."/>
            <person name="Rencoret J."/>
            <person name="Gutierrez A."/>
            <person name="Sun H."/>
            <person name="Lindquist E."/>
            <person name="Barry K."/>
            <person name="Riley R."/>
            <person name="Grigoriev I.V."/>
            <person name="Henrissat B."/>
            <person name="Kues U."/>
            <person name="Berka R.M."/>
            <person name="Martinez A.T."/>
            <person name="Covert S.F."/>
            <person name="Blanchette R.A."/>
            <person name="Cullen D."/>
        </authorList>
    </citation>
    <scope>NUCLEOTIDE SEQUENCE [LARGE SCALE GENOMIC DNA]</scope>
    <source>
        <strain evidence="2 3">11061_1 CR5-6</strain>
    </source>
</reference>
<dbReference type="OrthoDB" id="3258294at2759"/>
<keyword evidence="1" id="KW-0472">Membrane</keyword>
<keyword evidence="1" id="KW-1133">Transmembrane helix</keyword>
<evidence type="ECO:0000256" key="1">
    <source>
        <dbReference type="SAM" id="Phobius"/>
    </source>
</evidence>
<feature type="transmembrane region" description="Helical" evidence="1">
    <location>
        <begin position="67"/>
        <end position="89"/>
    </location>
</feature>
<protein>
    <submittedName>
        <fullName evidence="2">Uncharacterized protein</fullName>
    </submittedName>
</protein>
<evidence type="ECO:0000313" key="3">
    <source>
        <dbReference type="Proteomes" id="UP000053257"/>
    </source>
</evidence>
<evidence type="ECO:0000313" key="2">
    <source>
        <dbReference type="EMBL" id="KIP05508.1"/>
    </source>
</evidence>
<accession>A0A0C3PHW0</accession>
<keyword evidence="3" id="KW-1185">Reference proteome</keyword>
<keyword evidence="1" id="KW-0812">Transmembrane</keyword>
<name>A0A0C3PHW0_PHLG1</name>
<feature type="transmembrane region" description="Helical" evidence="1">
    <location>
        <begin position="116"/>
        <end position="136"/>
    </location>
</feature>
<dbReference type="Proteomes" id="UP000053257">
    <property type="component" value="Unassembled WGS sequence"/>
</dbReference>
<dbReference type="EMBL" id="KN840541">
    <property type="protein sequence ID" value="KIP05508.1"/>
    <property type="molecule type" value="Genomic_DNA"/>
</dbReference>
<gene>
    <name evidence="2" type="ORF">PHLGIDRAFT_119738</name>
</gene>